<evidence type="ECO:0000313" key="14">
    <source>
        <dbReference type="Proteomes" id="UP001347796"/>
    </source>
</evidence>
<keyword evidence="14" id="KW-1185">Reference proteome</keyword>
<keyword evidence="6 10" id="KW-0472">Membrane</keyword>
<keyword evidence="3" id="KW-0677">Repeat</keyword>
<evidence type="ECO:0000256" key="2">
    <source>
        <dbReference type="ARBA" id="ARBA00022692"/>
    </source>
</evidence>
<comment type="caution">
    <text evidence="13">The sequence shown here is derived from an EMBL/GenBank/DDBJ whole genome shotgun (WGS) entry which is preliminary data.</text>
</comment>
<evidence type="ECO:0000259" key="12">
    <source>
        <dbReference type="PROSITE" id="PS50268"/>
    </source>
</evidence>
<keyword evidence="5 10" id="KW-1133">Transmembrane helix</keyword>
<evidence type="ECO:0000256" key="4">
    <source>
        <dbReference type="ARBA" id="ARBA00022837"/>
    </source>
</evidence>
<dbReference type="AlphaFoldDB" id="A0AAN8K2I9"/>
<protein>
    <recommendedName>
        <fullName evidence="12">Cadherin domain-containing protein</fullName>
    </recommendedName>
</protein>
<dbReference type="InterPro" id="IPR050174">
    <property type="entry name" value="Protocadherin/Cadherin-CA"/>
</dbReference>
<feature type="domain" description="Cadherin" evidence="12">
    <location>
        <begin position="252"/>
        <end position="361"/>
    </location>
</feature>
<dbReference type="SUPFAM" id="SSF49313">
    <property type="entry name" value="Cadherin-like"/>
    <property type="match status" value="3"/>
</dbReference>
<keyword evidence="2 10" id="KW-0812">Transmembrane</keyword>
<organism evidence="13 14">
    <name type="scientific">Patella caerulea</name>
    <name type="common">Rayed Mediterranean limpet</name>
    <dbReference type="NCBI Taxonomy" id="87958"/>
    <lineage>
        <taxon>Eukaryota</taxon>
        <taxon>Metazoa</taxon>
        <taxon>Spiralia</taxon>
        <taxon>Lophotrochozoa</taxon>
        <taxon>Mollusca</taxon>
        <taxon>Gastropoda</taxon>
        <taxon>Patellogastropoda</taxon>
        <taxon>Patelloidea</taxon>
        <taxon>Patellidae</taxon>
        <taxon>Patella</taxon>
    </lineage>
</organism>
<feature type="domain" description="Cadherin" evidence="12">
    <location>
        <begin position="493"/>
        <end position="588"/>
    </location>
</feature>
<evidence type="ECO:0000256" key="8">
    <source>
        <dbReference type="PROSITE-ProRule" id="PRU00043"/>
    </source>
</evidence>
<evidence type="ECO:0000313" key="13">
    <source>
        <dbReference type="EMBL" id="KAK6186785.1"/>
    </source>
</evidence>
<dbReference type="GO" id="GO:0007156">
    <property type="term" value="P:homophilic cell adhesion via plasma membrane adhesion molecules"/>
    <property type="evidence" value="ECO:0007669"/>
    <property type="project" value="InterPro"/>
</dbReference>
<dbReference type="GO" id="GO:0005886">
    <property type="term" value="C:plasma membrane"/>
    <property type="evidence" value="ECO:0007669"/>
    <property type="project" value="InterPro"/>
</dbReference>
<dbReference type="PANTHER" id="PTHR24028:SF328">
    <property type="entry name" value="CADHERIN-3"/>
    <property type="match status" value="1"/>
</dbReference>
<feature type="transmembrane region" description="Helical" evidence="10">
    <location>
        <begin position="614"/>
        <end position="636"/>
    </location>
</feature>
<evidence type="ECO:0000256" key="11">
    <source>
        <dbReference type="SAM" id="SignalP"/>
    </source>
</evidence>
<dbReference type="InterPro" id="IPR020894">
    <property type="entry name" value="Cadherin_CS"/>
</dbReference>
<proteinExistence type="predicted"/>
<dbReference type="PROSITE" id="PS50268">
    <property type="entry name" value="CADHERIN_2"/>
    <property type="match status" value="4"/>
</dbReference>
<keyword evidence="4 8" id="KW-0106">Calcium</keyword>
<feature type="signal peptide" evidence="11">
    <location>
        <begin position="1"/>
        <end position="20"/>
    </location>
</feature>
<feature type="region of interest" description="Disordered" evidence="9">
    <location>
        <begin position="685"/>
        <end position="706"/>
    </location>
</feature>
<dbReference type="EMBL" id="JAZGQO010000005">
    <property type="protein sequence ID" value="KAK6186785.1"/>
    <property type="molecule type" value="Genomic_DNA"/>
</dbReference>
<dbReference type="Gene3D" id="2.60.40.60">
    <property type="entry name" value="Cadherins"/>
    <property type="match status" value="3"/>
</dbReference>
<evidence type="ECO:0000256" key="3">
    <source>
        <dbReference type="ARBA" id="ARBA00022737"/>
    </source>
</evidence>
<evidence type="ECO:0000256" key="9">
    <source>
        <dbReference type="SAM" id="MobiDB-lite"/>
    </source>
</evidence>
<feature type="domain" description="Cadherin" evidence="12">
    <location>
        <begin position="170"/>
        <end position="257"/>
    </location>
</feature>
<keyword evidence="11" id="KW-0732">Signal</keyword>
<feature type="chain" id="PRO_5042810327" description="Cadherin domain-containing protein" evidence="11">
    <location>
        <begin position="21"/>
        <end position="706"/>
    </location>
</feature>
<evidence type="ECO:0000256" key="6">
    <source>
        <dbReference type="ARBA" id="ARBA00023136"/>
    </source>
</evidence>
<dbReference type="InterPro" id="IPR015919">
    <property type="entry name" value="Cadherin-like_sf"/>
</dbReference>
<feature type="domain" description="Cadherin" evidence="12">
    <location>
        <begin position="362"/>
        <end position="475"/>
    </location>
</feature>
<dbReference type="GO" id="GO:0005509">
    <property type="term" value="F:calcium ion binding"/>
    <property type="evidence" value="ECO:0007669"/>
    <property type="project" value="UniProtKB-UniRule"/>
</dbReference>
<dbReference type="PRINTS" id="PR00205">
    <property type="entry name" value="CADHERIN"/>
</dbReference>
<sequence>MVYLILLSTVLVLLIQNAHSQCRFLRLSPNSANLVVTETISRPLASIKCSSNGTAATDVAAESYYCNVDVTSSSQTGLFTTARDSNTLLLDTVGDWRVIFNSASTFNLQSVVGTQYRVRITCRDATDVFSNQPVFQFLFVTITPNLSPVIFNSPGAVVNMDAKATGKGVVFYTLTVNDPENDFISYSLSTEPSVNYFDLDTSNGEIRTAVDLRTATETPIFVRVNVTDGFNTVGPFTVTVRLTNLNTRPNIVNLPTSVEIREDAVGGLVVSALTVNDPDVFTTSQTALTPICSESPLSARDKFDLQGNVIRTSSFTPEQSLFDFETTRYYNISCSVSDGFLSSVNEWILVNISNVNEPPRFNEIIYYCNLVESNAGGSSCDLGFNIRDPESNAFSITLLPGNNSNRFALSNSNNNNNGFTNTNQRLTFNIDYDVDEAQLPTSVVLTVAAVDTIGATGTARISISIADANDNSPIFSPILASLAVDYNTQIGIVGAITATDKDRGTNGQIDYTLINVIPPNYVTYVFALGNGEIQYARQYDDTIAGSSAFLTIRAVDRGSPRRSSTGTIAVSFLATTTTSTTTTTTPSTITPPTTTTVATTTTTEYNFFAHSENIVLFSAFLITMLVALLVGLFFCVRLTTLGYCCTPSEGNQRPSDDYEYYSREGSMAYDDGYRGKSDYFDNQFSRGGMAPRRDLGQTGRPLPAIR</sequence>
<evidence type="ECO:0000256" key="1">
    <source>
        <dbReference type="ARBA" id="ARBA00004167"/>
    </source>
</evidence>
<dbReference type="CDD" id="cd11304">
    <property type="entry name" value="Cadherin_repeat"/>
    <property type="match status" value="2"/>
</dbReference>
<dbReference type="Proteomes" id="UP001347796">
    <property type="component" value="Unassembled WGS sequence"/>
</dbReference>
<gene>
    <name evidence="13" type="ORF">SNE40_006059</name>
</gene>
<evidence type="ECO:0000256" key="7">
    <source>
        <dbReference type="ARBA" id="ARBA00023180"/>
    </source>
</evidence>
<name>A0AAN8K2I9_PATCE</name>
<comment type="subcellular location">
    <subcellularLocation>
        <location evidence="1">Membrane</location>
        <topology evidence="1">Single-pass membrane protein</topology>
    </subcellularLocation>
</comment>
<reference evidence="13 14" key="1">
    <citation type="submission" date="2024-01" db="EMBL/GenBank/DDBJ databases">
        <title>The genome of the rayed Mediterranean limpet Patella caerulea (Linnaeus, 1758).</title>
        <authorList>
            <person name="Anh-Thu Weber A."/>
            <person name="Halstead-Nussloch G."/>
        </authorList>
    </citation>
    <scope>NUCLEOTIDE SEQUENCE [LARGE SCALE GENOMIC DNA]</scope>
    <source>
        <strain evidence="13">AATW-2023a</strain>
        <tissue evidence="13">Whole specimen</tissue>
    </source>
</reference>
<evidence type="ECO:0000256" key="10">
    <source>
        <dbReference type="SAM" id="Phobius"/>
    </source>
</evidence>
<keyword evidence="7" id="KW-0325">Glycoprotein</keyword>
<dbReference type="PANTHER" id="PTHR24028">
    <property type="entry name" value="CADHERIN-87A"/>
    <property type="match status" value="1"/>
</dbReference>
<dbReference type="InterPro" id="IPR002126">
    <property type="entry name" value="Cadherin-like_dom"/>
</dbReference>
<dbReference type="PROSITE" id="PS00232">
    <property type="entry name" value="CADHERIN_1"/>
    <property type="match status" value="1"/>
</dbReference>
<evidence type="ECO:0000256" key="5">
    <source>
        <dbReference type="ARBA" id="ARBA00022989"/>
    </source>
</evidence>
<accession>A0AAN8K2I9</accession>